<organism evidence="3 4">
    <name type="scientific">Aquabacterium olei</name>
    <dbReference type="NCBI Taxonomy" id="1296669"/>
    <lineage>
        <taxon>Bacteria</taxon>
        <taxon>Pseudomonadati</taxon>
        <taxon>Pseudomonadota</taxon>
        <taxon>Betaproteobacteria</taxon>
        <taxon>Burkholderiales</taxon>
        <taxon>Aquabacterium</taxon>
    </lineage>
</organism>
<dbReference type="EMBL" id="CP029210">
    <property type="protein sequence ID" value="AWI54019.1"/>
    <property type="molecule type" value="Genomic_DNA"/>
</dbReference>
<accession>A0A2U8FSL6</accession>
<dbReference type="RefSeq" id="WP_109037015.1">
    <property type="nucleotide sequence ID" value="NZ_CP029210.1"/>
</dbReference>
<dbReference type="GO" id="GO:0016829">
    <property type="term" value="F:lyase activity"/>
    <property type="evidence" value="ECO:0007669"/>
    <property type="project" value="UniProtKB-KW"/>
</dbReference>
<reference evidence="3 4" key="1">
    <citation type="submission" date="2018-05" db="EMBL/GenBank/DDBJ databases">
        <title>complete genome sequence of Aquabacterium olei NBRC 110486.</title>
        <authorList>
            <person name="Tang B."/>
            <person name="Chang J."/>
            <person name="Zhang L."/>
            <person name="Yang H."/>
        </authorList>
    </citation>
    <scope>NUCLEOTIDE SEQUENCE [LARGE SCALE GENOMIC DNA]</scope>
    <source>
        <strain evidence="3 4">NBRC 110486</strain>
    </source>
</reference>
<dbReference type="OrthoDB" id="9797895at2"/>
<protein>
    <submittedName>
        <fullName evidence="3">Cobalamin biosynthesis protein CbiX</fullName>
    </submittedName>
</protein>
<evidence type="ECO:0000256" key="2">
    <source>
        <dbReference type="ARBA" id="ARBA00023239"/>
    </source>
</evidence>
<dbReference type="AlphaFoldDB" id="A0A2U8FSL6"/>
<dbReference type="Pfam" id="PF01903">
    <property type="entry name" value="CbiX"/>
    <property type="match status" value="1"/>
</dbReference>
<name>A0A2U8FSL6_9BURK</name>
<dbReference type="PANTHER" id="PTHR33542:SF3">
    <property type="entry name" value="SIROHYDROCHLORIN FERROCHELATASE, CHLOROPLASTIC"/>
    <property type="match status" value="1"/>
</dbReference>
<dbReference type="KEGG" id="aon:DEH84_11720"/>
<dbReference type="Gene3D" id="3.40.50.1400">
    <property type="match status" value="1"/>
</dbReference>
<evidence type="ECO:0000256" key="1">
    <source>
        <dbReference type="ARBA" id="ARBA00022723"/>
    </source>
</evidence>
<dbReference type="InterPro" id="IPR002762">
    <property type="entry name" value="CbiX-like"/>
</dbReference>
<keyword evidence="4" id="KW-1185">Reference proteome</keyword>
<evidence type="ECO:0000313" key="3">
    <source>
        <dbReference type="EMBL" id="AWI54019.1"/>
    </source>
</evidence>
<dbReference type="GO" id="GO:0046872">
    <property type="term" value="F:metal ion binding"/>
    <property type="evidence" value="ECO:0007669"/>
    <property type="project" value="UniProtKB-KW"/>
</dbReference>
<evidence type="ECO:0000313" key="4">
    <source>
        <dbReference type="Proteomes" id="UP000244892"/>
    </source>
</evidence>
<gene>
    <name evidence="3" type="ORF">DEH84_11720</name>
</gene>
<dbReference type="PANTHER" id="PTHR33542">
    <property type="entry name" value="SIROHYDROCHLORIN FERROCHELATASE, CHLOROPLASTIC"/>
    <property type="match status" value="1"/>
</dbReference>
<keyword evidence="1" id="KW-0479">Metal-binding</keyword>
<dbReference type="InterPro" id="IPR050963">
    <property type="entry name" value="Sirohydro_Cobaltochel/CbiX"/>
</dbReference>
<proteinExistence type="predicted"/>
<dbReference type="CDD" id="cd03416">
    <property type="entry name" value="CbiX_SirB_N"/>
    <property type="match status" value="1"/>
</dbReference>
<dbReference type="SUPFAM" id="SSF53800">
    <property type="entry name" value="Chelatase"/>
    <property type="match status" value="1"/>
</dbReference>
<sequence length="138" mass="14371">MSSSASGILLFAHGARDPNWARPFEAAAEALRQRALAAGDAALAAHIRLAFLEFMSPDLPAAGRELAEAGCTAVTVVPLFLGAGGHVRKDLPRLMTELSEAHPDVTWTLSAAVGETALLIQALADSAWQLAHPAQPVA</sequence>
<dbReference type="Proteomes" id="UP000244892">
    <property type="component" value="Chromosome"/>
</dbReference>
<keyword evidence="2" id="KW-0456">Lyase</keyword>